<dbReference type="GO" id="GO:0003714">
    <property type="term" value="F:transcription corepressor activity"/>
    <property type="evidence" value="ECO:0007669"/>
    <property type="project" value="TreeGrafter"/>
</dbReference>
<keyword evidence="5" id="KW-0539">Nucleus</keyword>
<dbReference type="SMART" id="SM01189">
    <property type="entry name" value="ELM2"/>
    <property type="match status" value="1"/>
</dbReference>
<name>A0AAD9JNZ5_9ANNE</name>
<evidence type="ECO:0000313" key="10">
    <source>
        <dbReference type="Proteomes" id="UP001208570"/>
    </source>
</evidence>
<accession>A0AAD9JNZ5</accession>
<comment type="caution">
    <text evidence="9">The sequence shown here is derived from an EMBL/GenBank/DDBJ whole genome shotgun (WGS) entry which is preliminary data.</text>
</comment>
<keyword evidence="4" id="KW-0804">Transcription</keyword>
<dbReference type="InterPro" id="IPR001005">
    <property type="entry name" value="SANT/Myb"/>
</dbReference>
<evidence type="ECO:0000256" key="2">
    <source>
        <dbReference type="ARBA" id="ARBA00022491"/>
    </source>
</evidence>
<feature type="compositionally biased region" description="Basic and acidic residues" evidence="6">
    <location>
        <begin position="40"/>
        <end position="59"/>
    </location>
</feature>
<feature type="region of interest" description="Disordered" evidence="6">
    <location>
        <begin position="667"/>
        <end position="688"/>
    </location>
</feature>
<feature type="compositionally biased region" description="Basic residues" evidence="6">
    <location>
        <begin position="10"/>
        <end position="23"/>
    </location>
</feature>
<dbReference type="GO" id="GO:0042826">
    <property type="term" value="F:histone deacetylase binding"/>
    <property type="evidence" value="ECO:0007669"/>
    <property type="project" value="TreeGrafter"/>
</dbReference>
<dbReference type="GO" id="GO:0000122">
    <property type="term" value="P:negative regulation of transcription by RNA polymerase II"/>
    <property type="evidence" value="ECO:0007669"/>
    <property type="project" value="TreeGrafter"/>
</dbReference>
<dbReference type="Gene3D" id="4.10.1240.50">
    <property type="match status" value="1"/>
</dbReference>
<dbReference type="GO" id="GO:0005654">
    <property type="term" value="C:nucleoplasm"/>
    <property type="evidence" value="ECO:0007669"/>
    <property type="project" value="TreeGrafter"/>
</dbReference>
<dbReference type="AlphaFoldDB" id="A0AAD9JNZ5"/>
<protein>
    <recommendedName>
        <fullName evidence="11">Mesoderm induction early response protein 1</fullName>
    </recommendedName>
</protein>
<evidence type="ECO:0000256" key="5">
    <source>
        <dbReference type="ARBA" id="ARBA00023242"/>
    </source>
</evidence>
<evidence type="ECO:0000256" key="1">
    <source>
        <dbReference type="ARBA" id="ARBA00004123"/>
    </source>
</evidence>
<feature type="region of interest" description="Disordered" evidence="6">
    <location>
        <begin position="382"/>
        <end position="401"/>
    </location>
</feature>
<evidence type="ECO:0000256" key="3">
    <source>
        <dbReference type="ARBA" id="ARBA00023015"/>
    </source>
</evidence>
<feature type="compositionally biased region" description="Acidic residues" evidence="6">
    <location>
        <begin position="177"/>
        <end position="191"/>
    </location>
</feature>
<feature type="compositionally biased region" description="Polar residues" evidence="6">
    <location>
        <begin position="676"/>
        <end position="688"/>
    </location>
</feature>
<dbReference type="SUPFAM" id="SSF46689">
    <property type="entry name" value="Homeodomain-like"/>
    <property type="match status" value="1"/>
</dbReference>
<organism evidence="9 10">
    <name type="scientific">Paralvinella palmiformis</name>
    <dbReference type="NCBI Taxonomy" id="53620"/>
    <lineage>
        <taxon>Eukaryota</taxon>
        <taxon>Metazoa</taxon>
        <taxon>Spiralia</taxon>
        <taxon>Lophotrochozoa</taxon>
        <taxon>Annelida</taxon>
        <taxon>Polychaeta</taxon>
        <taxon>Sedentaria</taxon>
        <taxon>Canalipalpata</taxon>
        <taxon>Terebellida</taxon>
        <taxon>Terebelliformia</taxon>
        <taxon>Alvinellidae</taxon>
        <taxon>Paralvinella</taxon>
    </lineage>
</organism>
<keyword evidence="10" id="KW-1185">Reference proteome</keyword>
<dbReference type="PROSITE" id="PS51156">
    <property type="entry name" value="ELM2"/>
    <property type="match status" value="1"/>
</dbReference>
<sequence length="688" mass="75720">MRYMSLFAKGKSRQPRFASRRHPIVVAKMAEPAPSDSSPDTDRDFDPTADMLVHDYDDEHTMEEEEALSNAESVGNELANLEKEGDMPIEELLAMYYGGQAGSSPAGPENQQDTRSSSEEEILSNQDLTLDKEEIARDLLKQEDVDNETSVNDLLDSVEMPSQTIRLLRSSSQPGSSDDDSEDIDYEPPPDDDWKKNIQVGSDYQAVVPQGLSTYGEEPAYENEDRLLWCPFKLNDNDVEKYLNNVQTQTQQSAQGVQSVPQGCHIRDDEQALYLLLQCGHNVDEASRRRKMQTIPPTDPMSLWSEEECRNFENGLKQFGKDFYLIQQYKVKTRSVGELVQFYYLWKKTERHDVFANKTRLEKKKYALHPGVTDYMDRFLDEQENPAPPRDRSSSPNINSLLYGDPKRHLADYRDHPTDLDAALDMVQKVVDTNALALSPLKLHTSELHQSTVAVVSSVSFGSDASSSSHQVTGAGTPFTSVGFTPIMSAGSMSPTLAHPLIASAATTCSTTRPVVLTVRSTEPSSATVGTSGTQNIINDSFGSPRCTHTNTDIIEPTAKRLKTSAEWSVNNSDNSVLDATPLPGDIVSSHLLTSSNKTSDILLHSCERRCAGADGDKLAQADLTTLVEEVVVPKDVIHSGDKFTSMAIGLSGINASLKTDFSSINVRDSAPPTRSVPTQQTAGSAVQ</sequence>
<dbReference type="PANTHER" id="PTHR10865:SF28">
    <property type="entry name" value="ELM2 DOMAIN-CONTAINING PROTEIN"/>
    <property type="match status" value="1"/>
</dbReference>
<reference evidence="9" key="1">
    <citation type="journal article" date="2023" name="Mol. Biol. Evol.">
        <title>Third-Generation Sequencing Reveals the Adaptive Role of the Epigenome in Three Deep-Sea Polychaetes.</title>
        <authorList>
            <person name="Perez M."/>
            <person name="Aroh O."/>
            <person name="Sun Y."/>
            <person name="Lan Y."/>
            <person name="Juniper S.K."/>
            <person name="Young C.R."/>
            <person name="Angers B."/>
            <person name="Qian P.Y."/>
        </authorList>
    </citation>
    <scope>NUCLEOTIDE SEQUENCE</scope>
    <source>
        <strain evidence="9">P08H-3</strain>
    </source>
</reference>
<evidence type="ECO:0000256" key="4">
    <source>
        <dbReference type="ARBA" id="ARBA00023163"/>
    </source>
</evidence>
<proteinExistence type="predicted"/>
<feature type="region of interest" description="Disordered" evidence="6">
    <location>
        <begin position="168"/>
        <end position="193"/>
    </location>
</feature>
<gene>
    <name evidence="9" type="ORF">LSH36_226g00006</name>
</gene>
<dbReference type="EMBL" id="JAODUP010000226">
    <property type="protein sequence ID" value="KAK2155930.1"/>
    <property type="molecule type" value="Genomic_DNA"/>
</dbReference>
<dbReference type="CDD" id="cd11661">
    <property type="entry name" value="SANT_MTA3_like"/>
    <property type="match status" value="1"/>
</dbReference>
<dbReference type="InterPro" id="IPR017884">
    <property type="entry name" value="SANT_dom"/>
</dbReference>
<dbReference type="SMART" id="SM00717">
    <property type="entry name" value="SANT"/>
    <property type="match status" value="1"/>
</dbReference>
<dbReference type="Proteomes" id="UP001208570">
    <property type="component" value="Unassembled WGS sequence"/>
</dbReference>
<evidence type="ECO:0000313" key="9">
    <source>
        <dbReference type="EMBL" id="KAK2155930.1"/>
    </source>
</evidence>
<dbReference type="GO" id="GO:0032991">
    <property type="term" value="C:protein-containing complex"/>
    <property type="evidence" value="ECO:0007669"/>
    <property type="project" value="UniProtKB-ARBA"/>
</dbReference>
<feature type="region of interest" description="Disordered" evidence="6">
    <location>
        <begin position="1"/>
        <end position="130"/>
    </location>
</feature>
<dbReference type="FunFam" id="1.10.10.60:FF:000025">
    <property type="entry name" value="Mesoderm induction early response 1, transcriptional regulator"/>
    <property type="match status" value="1"/>
</dbReference>
<comment type="subcellular location">
    <subcellularLocation>
        <location evidence="1">Nucleus</location>
    </subcellularLocation>
</comment>
<feature type="domain" description="ELM2" evidence="7">
    <location>
        <begin position="196"/>
        <end position="294"/>
    </location>
</feature>
<feature type="domain" description="SANT" evidence="8">
    <location>
        <begin position="299"/>
        <end position="351"/>
    </location>
</feature>
<dbReference type="InterPro" id="IPR045787">
    <property type="entry name" value="MIER1/3_C"/>
</dbReference>
<keyword evidence="2" id="KW-0678">Repressor</keyword>
<dbReference type="PROSITE" id="PS51293">
    <property type="entry name" value="SANT"/>
    <property type="match status" value="1"/>
</dbReference>
<dbReference type="Pfam" id="PF19426">
    <property type="entry name" value="MIER1_3_C"/>
    <property type="match status" value="1"/>
</dbReference>
<evidence type="ECO:0008006" key="11">
    <source>
        <dbReference type="Google" id="ProtNLM"/>
    </source>
</evidence>
<dbReference type="Pfam" id="PF01448">
    <property type="entry name" value="ELM2"/>
    <property type="match status" value="1"/>
</dbReference>
<dbReference type="InterPro" id="IPR040138">
    <property type="entry name" value="MIER/MTA"/>
</dbReference>
<evidence type="ECO:0000256" key="6">
    <source>
        <dbReference type="SAM" id="MobiDB-lite"/>
    </source>
</evidence>
<keyword evidence="3" id="KW-0805">Transcription regulation</keyword>
<dbReference type="InterPro" id="IPR000949">
    <property type="entry name" value="ELM2_dom"/>
</dbReference>
<dbReference type="Gene3D" id="1.10.10.60">
    <property type="entry name" value="Homeodomain-like"/>
    <property type="match status" value="1"/>
</dbReference>
<evidence type="ECO:0000259" key="8">
    <source>
        <dbReference type="PROSITE" id="PS51293"/>
    </source>
</evidence>
<evidence type="ECO:0000259" key="7">
    <source>
        <dbReference type="PROSITE" id="PS51156"/>
    </source>
</evidence>
<dbReference type="InterPro" id="IPR009057">
    <property type="entry name" value="Homeodomain-like_sf"/>
</dbReference>
<dbReference type="PANTHER" id="PTHR10865">
    <property type="entry name" value="METASTASIS-ASSOCIATED PROTEIN AND MESODERM INDUCTION EARLY RESPONSE PROTEIN"/>
    <property type="match status" value="1"/>
</dbReference>